<name>A0ABV0NNQ6_9TELE</name>
<evidence type="ECO:0000313" key="1">
    <source>
        <dbReference type="EMBL" id="MEQ2173047.1"/>
    </source>
</evidence>
<gene>
    <name evidence="1" type="ORF">GOODEAATRI_027702</name>
</gene>
<sequence>MLMFSWPRCVTPIRQSIWIAVDEYLNLAQVEKFLESEKKSFLSKQPKPLKEKDTSTLQTGCSRQIFQSVVYHHNSKESLTTHHSPIWPPEFHGRVRNNLAYYYL</sequence>
<organism evidence="1 2">
    <name type="scientific">Goodea atripinnis</name>
    <dbReference type="NCBI Taxonomy" id="208336"/>
    <lineage>
        <taxon>Eukaryota</taxon>
        <taxon>Metazoa</taxon>
        <taxon>Chordata</taxon>
        <taxon>Craniata</taxon>
        <taxon>Vertebrata</taxon>
        <taxon>Euteleostomi</taxon>
        <taxon>Actinopterygii</taxon>
        <taxon>Neopterygii</taxon>
        <taxon>Teleostei</taxon>
        <taxon>Neoteleostei</taxon>
        <taxon>Acanthomorphata</taxon>
        <taxon>Ovalentaria</taxon>
        <taxon>Atherinomorphae</taxon>
        <taxon>Cyprinodontiformes</taxon>
        <taxon>Goodeidae</taxon>
        <taxon>Goodea</taxon>
    </lineage>
</organism>
<protein>
    <submittedName>
        <fullName evidence="1">Uncharacterized protein</fullName>
    </submittedName>
</protein>
<comment type="caution">
    <text evidence="1">The sequence shown here is derived from an EMBL/GenBank/DDBJ whole genome shotgun (WGS) entry which is preliminary data.</text>
</comment>
<evidence type="ECO:0000313" key="2">
    <source>
        <dbReference type="Proteomes" id="UP001476798"/>
    </source>
</evidence>
<keyword evidence="2" id="KW-1185">Reference proteome</keyword>
<dbReference type="Proteomes" id="UP001476798">
    <property type="component" value="Unassembled WGS sequence"/>
</dbReference>
<accession>A0ABV0NNQ6</accession>
<proteinExistence type="predicted"/>
<reference evidence="1 2" key="1">
    <citation type="submission" date="2021-06" db="EMBL/GenBank/DDBJ databases">
        <authorList>
            <person name="Palmer J.M."/>
        </authorList>
    </citation>
    <scope>NUCLEOTIDE SEQUENCE [LARGE SCALE GENOMIC DNA]</scope>
    <source>
        <strain evidence="1 2">GA_2019</strain>
        <tissue evidence="1">Muscle</tissue>
    </source>
</reference>
<dbReference type="EMBL" id="JAHRIO010043653">
    <property type="protein sequence ID" value="MEQ2173047.1"/>
    <property type="molecule type" value="Genomic_DNA"/>
</dbReference>